<reference evidence="2 3" key="1">
    <citation type="journal article" date="2019" name="ACS Chem. Biol.">
        <title>Identification and Mobilization of a Cryptic Antibiotic Biosynthesis Gene Locus from a Human-Pathogenic Nocardia Isolate.</title>
        <authorList>
            <person name="Herisse M."/>
            <person name="Ishida K."/>
            <person name="Porter J.L."/>
            <person name="Howden B."/>
            <person name="Hertweck C."/>
            <person name="Stinear T.P."/>
            <person name="Pidot S.J."/>
        </authorList>
    </citation>
    <scope>NUCLEOTIDE SEQUENCE [LARGE SCALE GENOMIC DNA]</scope>
    <source>
        <strain evidence="2 3">AUSMDU00012717</strain>
    </source>
</reference>
<evidence type="ECO:0000313" key="3">
    <source>
        <dbReference type="Proteomes" id="UP000503540"/>
    </source>
</evidence>
<dbReference type="RefSeq" id="WP_167471439.1">
    <property type="nucleotide sequence ID" value="NZ_CP046172.1"/>
</dbReference>
<evidence type="ECO:0000313" key="2">
    <source>
        <dbReference type="EMBL" id="QIS08140.1"/>
    </source>
</evidence>
<dbReference type="EMBL" id="CP046172">
    <property type="protein sequence ID" value="QIS08140.1"/>
    <property type="molecule type" value="Genomic_DNA"/>
</dbReference>
<dbReference type="InterPro" id="IPR056509">
    <property type="entry name" value="Imm33-like"/>
</dbReference>
<dbReference type="Proteomes" id="UP000503540">
    <property type="component" value="Chromosome"/>
</dbReference>
<evidence type="ECO:0000259" key="1">
    <source>
        <dbReference type="Pfam" id="PF24719"/>
    </source>
</evidence>
<protein>
    <recommendedName>
        <fullName evidence="1">Imm33-like domain-containing protein</fullName>
    </recommendedName>
</protein>
<dbReference type="Pfam" id="PF24719">
    <property type="entry name" value="Imm33-like"/>
    <property type="match status" value="1"/>
</dbReference>
<accession>A0A6G9Y4W3</accession>
<dbReference type="KEGG" id="nah:F5544_01040"/>
<dbReference type="AlphaFoldDB" id="A0A6G9Y4W3"/>
<proteinExistence type="predicted"/>
<gene>
    <name evidence="2" type="ORF">F5544_01040</name>
</gene>
<organism evidence="2 3">
    <name type="scientific">Nocardia arthritidis</name>
    <dbReference type="NCBI Taxonomy" id="228602"/>
    <lineage>
        <taxon>Bacteria</taxon>
        <taxon>Bacillati</taxon>
        <taxon>Actinomycetota</taxon>
        <taxon>Actinomycetes</taxon>
        <taxon>Mycobacteriales</taxon>
        <taxon>Nocardiaceae</taxon>
        <taxon>Nocardia</taxon>
    </lineage>
</organism>
<keyword evidence="3" id="KW-1185">Reference proteome</keyword>
<feature type="domain" description="Imm33-like" evidence="1">
    <location>
        <begin position="96"/>
        <end position="187"/>
    </location>
</feature>
<name>A0A6G9Y4W3_9NOCA</name>
<sequence>MSEPLRTTACAAHGHPEFTIIVAGPIIPGYDRWLLSYLEDAVAHGSRFRPGKTLDIGWSTLQVIERPDTTLGLAERTGLNTWSEQVDRTLRDLWYQREVAASVDLTSRLVFPKPSQLVAVRPCGLETSVFVLSRKEPLEVEDSGWHVPCIDKHEHTKSDWMTLYRLTDKMPFVTPFLALPLGTTVYIPWLRTTFTGRIRPKIMLDGEPLVPTPGSYLAMLQADD</sequence>